<dbReference type="Proteomes" id="UP000676967">
    <property type="component" value="Chromosome"/>
</dbReference>
<proteinExistence type="predicted"/>
<evidence type="ECO:0000259" key="3">
    <source>
        <dbReference type="Pfam" id="PF11611"/>
    </source>
</evidence>
<keyword evidence="1" id="KW-0732">Signal</keyword>
<name>A0ABN6CLT9_9ACTN</name>
<reference evidence="4 5" key="1">
    <citation type="submission" date="2020-08" db="EMBL/GenBank/DDBJ databases">
        <title>Whole genome shotgun sequence of Actinoplanes ianthinogenes NBRC 13996.</title>
        <authorList>
            <person name="Komaki H."/>
            <person name="Tamura T."/>
        </authorList>
    </citation>
    <scope>NUCLEOTIDE SEQUENCE [LARGE SCALE GENOMIC DNA]</scope>
    <source>
        <strain evidence="4 5">NBRC 13996</strain>
    </source>
</reference>
<protein>
    <recommendedName>
        <fullName evidence="3">DUF4352 domain-containing protein</fullName>
    </recommendedName>
</protein>
<feature type="domain" description="DUF4352" evidence="3">
    <location>
        <begin position="69"/>
        <end position="192"/>
    </location>
</feature>
<evidence type="ECO:0000256" key="2">
    <source>
        <dbReference type="SAM" id="Phobius"/>
    </source>
</evidence>
<dbReference type="InterPro" id="IPR029051">
    <property type="entry name" value="DUF4352"/>
</dbReference>
<dbReference type="EMBL" id="AP023356">
    <property type="protein sequence ID" value="BCJ46005.1"/>
    <property type="molecule type" value="Genomic_DNA"/>
</dbReference>
<sequence>MSHDLRQQRRPVRAARRVSPLKVSIAVLVSVIAIIGLFAAGIAAQQYSQQRSAAPAAAQAAAAPPPGPGLGDAVRDGKLQFVVFRVDCAKRTLGVEHLKRTAAGRFCVVSLTVRNIGDSATYFVGHAQKAYDASGTEYTSDELAGIYANGGTEAFLQKVAPGAEVTGKLVFDVPKPVTLTTLKLHDSLLSDGAEVSLRQRASS</sequence>
<dbReference type="Gene3D" id="2.60.40.1240">
    <property type="match status" value="1"/>
</dbReference>
<keyword evidence="2" id="KW-0472">Membrane</keyword>
<gene>
    <name evidence="4" type="ORF">Aiant_66620</name>
</gene>
<dbReference type="Pfam" id="PF11611">
    <property type="entry name" value="DUF4352"/>
    <property type="match status" value="1"/>
</dbReference>
<keyword evidence="2" id="KW-0812">Transmembrane</keyword>
<dbReference type="InterPro" id="IPR029050">
    <property type="entry name" value="Immunoprotect_excell_Ig-like"/>
</dbReference>
<accession>A0ABN6CLT9</accession>
<keyword evidence="2" id="KW-1133">Transmembrane helix</keyword>
<organism evidence="4 5">
    <name type="scientific">Actinoplanes ianthinogenes</name>
    <dbReference type="NCBI Taxonomy" id="122358"/>
    <lineage>
        <taxon>Bacteria</taxon>
        <taxon>Bacillati</taxon>
        <taxon>Actinomycetota</taxon>
        <taxon>Actinomycetes</taxon>
        <taxon>Micromonosporales</taxon>
        <taxon>Micromonosporaceae</taxon>
        <taxon>Actinoplanes</taxon>
    </lineage>
</organism>
<evidence type="ECO:0000313" key="4">
    <source>
        <dbReference type="EMBL" id="BCJ46005.1"/>
    </source>
</evidence>
<keyword evidence="5" id="KW-1185">Reference proteome</keyword>
<evidence type="ECO:0000313" key="5">
    <source>
        <dbReference type="Proteomes" id="UP000676967"/>
    </source>
</evidence>
<evidence type="ECO:0000256" key="1">
    <source>
        <dbReference type="ARBA" id="ARBA00022729"/>
    </source>
</evidence>
<dbReference type="RefSeq" id="WP_229830569.1">
    <property type="nucleotide sequence ID" value="NZ_AP023356.1"/>
</dbReference>
<feature type="transmembrane region" description="Helical" evidence="2">
    <location>
        <begin position="21"/>
        <end position="44"/>
    </location>
</feature>